<dbReference type="Gene3D" id="3.40.630.30">
    <property type="match status" value="1"/>
</dbReference>
<protein>
    <submittedName>
        <fullName evidence="4">GNAT family acetyltransferase</fullName>
        <ecNumber evidence="4">2.3.1.-</ecNumber>
    </submittedName>
</protein>
<dbReference type="NCBIfam" id="NF002959">
    <property type="entry name" value="PRK03624.1"/>
    <property type="match status" value="1"/>
</dbReference>
<dbReference type="InterPro" id="IPR050832">
    <property type="entry name" value="Bact_Acetyltransf"/>
</dbReference>
<dbReference type="InterPro" id="IPR000182">
    <property type="entry name" value="GNAT_dom"/>
</dbReference>
<proteinExistence type="predicted"/>
<dbReference type="Proteomes" id="UP000777784">
    <property type="component" value="Unassembled WGS sequence"/>
</dbReference>
<organism evidence="4 5">
    <name type="scientific">Eiseniibacteriota bacterium</name>
    <dbReference type="NCBI Taxonomy" id="2212470"/>
    <lineage>
        <taxon>Bacteria</taxon>
        <taxon>Candidatus Eiseniibacteriota</taxon>
    </lineage>
</organism>
<dbReference type="PROSITE" id="PS51186">
    <property type="entry name" value="GNAT"/>
    <property type="match status" value="1"/>
</dbReference>
<evidence type="ECO:0000259" key="3">
    <source>
        <dbReference type="PROSITE" id="PS51186"/>
    </source>
</evidence>
<dbReference type="Pfam" id="PF00583">
    <property type="entry name" value="Acetyltransf_1"/>
    <property type="match status" value="1"/>
</dbReference>
<evidence type="ECO:0000256" key="1">
    <source>
        <dbReference type="ARBA" id="ARBA00022679"/>
    </source>
</evidence>
<name>A0A948RWC6_UNCEI</name>
<dbReference type="EC" id="2.3.1.-" evidence="4"/>
<sequence length="143" mass="16382">MTIRPYEESDEAGVAALWREVFPDAPLWNHPETDIHRKLTVQRELFFVAKAQPESASESEIIGTAMGGFDGHRGWVYYVAVNPRLRRKGIGKALMERVERGLIEIGCPKLNLQVRADNHTVISFYRRLGYNVEERASLSKRLE</sequence>
<reference evidence="4" key="1">
    <citation type="submission" date="2021-05" db="EMBL/GenBank/DDBJ databases">
        <title>Energy efficiency and biological interactions define the core microbiome of deep oligotrophic groundwater.</title>
        <authorList>
            <person name="Mehrshad M."/>
            <person name="Lopez-Fernandez M."/>
            <person name="Bell E."/>
            <person name="Bernier-Latmani R."/>
            <person name="Bertilsson S."/>
            <person name="Dopson M."/>
        </authorList>
    </citation>
    <scope>NUCLEOTIDE SEQUENCE</scope>
    <source>
        <strain evidence="4">Modern_marine.mb.64</strain>
    </source>
</reference>
<dbReference type="GO" id="GO:0016747">
    <property type="term" value="F:acyltransferase activity, transferring groups other than amino-acyl groups"/>
    <property type="evidence" value="ECO:0007669"/>
    <property type="project" value="InterPro"/>
</dbReference>
<dbReference type="EMBL" id="JAHJDP010000084">
    <property type="protein sequence ID" value="MBU2692070.1"/>
    <property type="molecule type" value="Genomic_DNA"/>
</dbReference>
<feature type="domain" description="N-acetyltransferase" evidence="3">
    <location>
        <begin position="1"/>
        <end position="143"/>
    </location>
</feature>
<dbReference type="InterPro" id="IPR016181">
    <property type="entry name" value="Acyl_CoA_acyltransferase"/>
</dbReference>
<evidence type="ECO:0000256" key="2">
    <source>
        <dbReference type="ARBA" id="ARBA00023315"/>
    </source>
</evidence>
<dbReference type="AlphaFoldDB" id="A0A948RWC6"/>
<comment type="caution">
    <text evidence="4">The sequence shown here is derived from an EMBL/GenBank/DDBJ whole genome shotgun (WGS) entry which is preliminary data.</text>
</comment>
<dbReference type="PANTHER" id="PTHR43877">
    <property type="entry name" value="AMINOALKYLPHOSPHONATE N-ACETYLTRANSFERASE-RELATED-RELATED"/>
    <property type="match status" value="1"/>
</dbReference>
<gene>
    <name evidence="4" type="ORF">KJ970_14210</name>
</gene>
<keyword evidence="2 4" id="KW-0012">Acyltransferase</keyword>
<evidence type="ECO:0000313" key="4">
    <source>
        <dbReference type="EMBL" id="MBU2692070.1"/>
    </source>
</evidence>
<evidence type="ECO:0000313" key="5">
    <source>
        <dbReference type="Proteomes" id="UP000777784"/>
    </source>
</evidence>
<dbReference type="SUPFAM" id="SSF55729">
    <property type="entry name" value="Acyl-CoA N-acyltransferases (Nat)"/>
    <property type="match status" value="1"/>
</dbReference>
<keyword evidence="1 4" id="KW-0808">Transferase</keyword>
<accession>A0A948RWC6</accession>
<dbReference type="CDD" id="cd04301">
    <property type="entry name" value="NAT_SF"/>
    <property type="match status" value="1"/>
</dbReference>